<organism evidence="11 12">
    <name type="scientific">Mesorhizobium ventifaucium</name>
    <dbReference type="NCBI Taxonomy" id="666020"/>
    <lineage>
        <taxon>Bacteria</taxon>
        <taxon>Pseudomonadati</taxon>
        <taxon>Pseudomonadota</taxon>
        <taxon>Alphaproteobacteria</taxon>
        <taxon>Hyphomicrobiales</taxon>
        <taxon>Phyllobacteriaceae</taxon>
        <taxon>Mesorhizobium</taxon>
    </lineage>
</organism>
<evidence type="ECO:0000256" key="4">
    <source>
        <dbReference type="ARBA" id="ARBA00022576"/>
    </source>
</evidence>
<evidence type="ECO:0000256" key="5">
    <source>
        <dbReference type="ARBA" id="ARBA00022679"/>
    </source>
</evidence>
<evidence type="ECO:0000256" key="8">
    <source>
        <dbReference type="HAMAP-Rule" id="MF_00164"/>
    </source>
</evidence>
<evidence type="ECO:0000256" key="6">
    <source>
        <dbReference type="ARBA" id="ARBA00022737"/>
    </source>
</evidence>
<dbReference type="InterPro" id="IPR046348">
    <property type="entry name" value="SIS_dom_sf"/>
</dbReference>
<evidence type="ECO:0000313" key="12">
    <source>
        <dbReference type="Proteomes" id="UP001152604"/>
    </source>
</evidence>
<dbReference type="Pfam" id="PF13522">
    <property type="entry name" value="GATase_6"/>
    <property type="match status" value="1"/>
</dbReference>
<dbReference type="CDD" id="cd00714">
    <property type="entry name" value="GFAT"/>
    <property type="match status" value="1"/>
</dbReference>
<comment type="catalytic activity">
    <reaction evidence="1 8">
        <text>D-fructose 6-phosphate + L-glutamine = D-glucosamine 6-phosphate + L-glutamate</text>
        <dbReference type="Rhea" id="RHEA:13237"/>
        <dbReference type="ChEBI" id="CHEBI:29985"/>
        <dbReference type="ChEBI" id="CHEBI:58359"/>
        <dbReference type="ChEBI" id="CHEBI:58725"/>
        <dbReference type="ChEBI" id="CHEBI:61527"/>
        <dbReference type="EC" id="2.6.1.16"/>
    </reaction>
</comment>
<dbReference type="InterPro" id="IPR005855">
    <property type="entry name" value="GFAT"/>
</dbReference>
<keyword evidence="6" id="KW-0677">Repeat</keyword>
<feature type="domain" description="SIS" evidence="10">
    <location>
        <begin position="296"/>
        <end position="435"/>
    </location>
</feature>
<feature type="active site" description="Nucleophile; for GATase activity" evidence="8">
    <location>
        <position position="15"/>
    </location>
</feature>
<dbReference type="CDD" id="cd05008">
    <property type="entry name" value="SIS_GlmS_GlmD_1"/>
    <property type="match status" value="1"/>
</dbReference>
<dbReference type="Proteomes" id="UP001152604">
    <property type="component" value="Unassembled WGS sequence"/>
</dbReference>
<dbReference type="Gene3D" id="3.40.50.10490">
    <property type="entry name" value="Glucose-6-phosphate isomerase like protein, domain 1"/>
    <property type="match status" value="2"/>
</dbReference>
<evidence type="ECO:0000256" key="3">
    <source>
        <dbReference type="ARBA" id="ARBA00016090"/>
    </source>
</evidence>
<protein>
    <recommendedName>
        <fullName evidence="3 8">Glutamine--fructose-6-phosphate aminotransferase [isomerizing]</fullName>
        <ecNumber evidence="2 8">2.6.1.16</ecNumber>
    </recommendedName>
    <alternativeName>
        <fullName evidence="8">D-fructose-6-phosphate amidotransferase</fullName>
    </alternativeName>
    <alternativeName>
        <fullName evidence="8">GFAT</fullName>
    </alternativeName>
    <alternativeName>
        <fullName evidence="8">Glucosamine-6-phosphate synthase</fullName>
    </alternativeName>
    <alternativeName>
        <fullName evidence="8">Hexosephosphate aminotransferase</fullName>
    </alternativeName>
    <alternativeName>
        <fullName evidence="8">L-glutamine--D-fructose-6-phosphate amidotransferase</fullName>
    </alternativeName>
</protein>
<dbReference type="SUPFAM" id="SSF53697">
    <property type="entry name" value="SIS domain"/>
    <property type="match status" value="1"/>
</dbReference>
<dbReference type="Gene3D" id="3.60.20.10">
    <property type="entry name" value="Glutamine Phosphoribosylpyrophosphate, subunit 1, domain 1"/>
    <property type="match status" value="1"/>
</dbReference>
<dbReference type="InterPro" id="IPR001347">
    <property type="entry name" value="SIS_dom"/>
</dbReference>
<dbReference type="InterPro" id="IPR035466">
    <property type="entry name" value="GlmS/AgaS_SIS"/>
</dbReference>
<dbReference type="InterPro" id="IPR035490">
    <property type="entry name" value="GlmS/FrlB_SIS"/>
</dbReference>
<reference evidence="11" key="1">
    <citation type="submission" date="2022-03" db="EMBL/GenBank/DDBJ databases">
        <authorList>
            <person name="Brunel B."/>
        </authorList>
    </citation>
    <scope>NUCLEOTIDE SEQUENCE</scope>
    <source>
        <strain evidence="11">STM4922sample</strain>
    </source>
</reference>
<dbReference type="NCBIfam" id="TIGR01135">
    <property type="entry name" value="glmS"/>
    <property type="match status" value="1"/>
</dbReference>
<evidence type="ECO:0000256" key="7">
    <source>
        <dbReference type="ARBA" id="ARBA00022962"/>
    </source>
</evidence>
<dbReference type="HAMAP" id="MF_00164">
    <property type="entry name" value="GlmS"/>
    <property type="match status" value="1"/>
</dbReference>
<keyword evidence="4 8" id="KW-0032">Aminotransferase</keyword>
<evidence type="ECO:0000259" key="10">
    <source>
        <dbReference type="PROSITE" id="PS51464"/>
    </source>
</evidence>
<keyword evidence="5 8" id="KW-0808">Transferase</keyword>
<dbReference type="EC" id="2.6.1.16" evidence="2 8"/>
<keyword evidence="8" id="KW-0963">Cytoplasm</keyword>
<feature type="domain" description="Glutamine amidotransferase type-2" evidence="9">
    <location>
        <begin position="15"/>
        <end position="230"/>
    </location>
</feature>
<comment type="subunit">
    <text evidence="8">Homodimer.</text>
</comment>
<feature type="initiator methionine" description="Removed" evidence="8">
    <location>
        <position position="14"/>
    </location>
</feature>
<dbReference type="NCBIfam" id="NF001484">
    <property type="entry name" value="PRK00331.1"/>
    <property type="match status" value="1"/>
</dbReference>
<evidence type="ECO:0000256" key="1">
    <source>
        <dbReference type="ARBA" id="ARBA00001031"/>
    </source>
</evidence>
<sequence length="620" mass="67790">MAPGFMPESGATSMCGIVGIVSHSPVAPLIVDALKRLEYRGYDSAGVATVEHGQLARRRAEGKLINLERRLKDEPLDGMIGIGHTRWATHGVPNETNAHPHFSDGVAIVHNGIIENFAELRDELMRDGYTFSSQTDTEVVAHLVGRELARGLQPVEAAHQALKRLEGAFALAIMFRGDEDLIVGARNGPPLAVGHGDGEMFLGSDAIALAPFTNSITYLEDGDWAVVRRNDVGIFDMDGNKVDRKRQQSLSTSFMVDKGNRRHFMEKEIHEQPEVISHTLAHYVDFVGGLSKPIDLPFDFAKIDRLAISACGTAYLAGLISKYWFERYARLPVDIDVASEFRYREMPLSKTDAAFFISQSGETADTLASLRYCRKAGMKIGAVVNVRESTMARESDVILPTLAGPEIGVASTKAFTCQLSVLASLAVRAGVARGTISPEQETTLVRQLSEAPRYANQVLKLDGQIEKVARDLSHYKNVLYLGRDTNFPLAMEGALKLKEISYIHAEGYAAGELKHGPIALIDENMPVIVIAPHDRIFEKTVSNMQEVAARGGKIILITDSKGAAHATVKTMKTIVLPDVPEIISPIIYALPIQMLAYFTAVFMGTDVDQPRNLAKSVTVE</sequence>
<dbReference type="PROSITE" id="PS51464">
    <property type="entry name" value="SIS"/>
    <property type="match status" value="2"/>
</dbReference>
<dbReference type="Pfam" id="PF01380">
    <property type="entry name" value="SIS"/>
    <property type="match status" value="2"/>
</dbReference>
<dbReference type="CDD" id="cd05009">
    <property type="entry name" value="SIS_GlmS_GlmD_2"/>
    <property type="match status" value="1"/>
</dbReference>
<comment type="function">
    <text evidence="8">Catalyzes the first step in hexosamine metabolism, converting fructose-6P into glucosamine-6P using glutamine as a nitrogen source.</text>
</comment>
<dbReference type="SUPFAM" id="SSF56235">
    <property type="entry name" value="N-terminal nucleophile aminohydrolases (Ntn hydrolases)"/>
    <property type="match status" value="1"/>
</dbReference>
<dbReference type="GO" id="GO:0004360">
    <property type="term" value="F:glutamine-fructose-6-phosphate transaminase (isomerizing) activity"/>
    <property type="evidence" value="ECO:0007669"/>
    <property type="project" value="UniProtKB-EC"/>
</dbReference>
<proteinExistence type="inferred from homology"/>
<dbReference type="PROSITE" id="PS51278">
    <property type="entry name" value="GATASE_TYPE_2"/>
    <property type="match status" value="1"/>
</dbReference>
<dbReference type="InterPro" id="IPR047084">
    <property type="entry name" value="GFAT_N"/>
</dbReference>
<dbReference type="PANTHER" id="PTHR10937">
    <property type="entry name" value="GLUCOSAMINE--FRUCTOSE-6-PHOSPHATE AMINOTRANSFERASE, ISOMERIZING"/>
    <property type="match status" value="1"/>
</dbReference>
<comment type="caution">
    <text evidence="11">The sequence shown here is derived from an EMBL/GenBank/DDBJ whole genome shotgun (WGS) entry which is preliminary data.</text>
</comment>
<gene>
    <name evidence="8 11" type="primary">glmS</name>
    <name evidence="11" type="ORF">MES4922_30078</name>
</gene>
<evidence type="ECO:0000313" key="11">
    <source>
        <dbReference type="EMBL" id="CAH2401414.1"/>
    </source>
</evidence>
<dbReference type="InterPro" id="IPR017932">
    <property type="entry name" value="GATase_2_dom"/>
</dbReference>
<comment type="subcellular location">
    <subcellularLocation>
        <location evidence="8">Cytoplasm</location>
    </subcellularLocation>
</comment>
<dbReference type="PANTHER" id="PTHR10937:SF0">
    <property type="entry name" value="GLUTAMINE--FRUCTOSE-6-PHOSPHATE TRANSAMINASE (ISOMERIZING)"/>
    <property type="match status" value="1"/>
</dbReference>
<feature type="active site" description="For Fru-6P isomerization activity" evidence="8">
    <location>
        <position position="615"/>
    </location>
</feature>
<evidence type="ECO:0000256" key="2">
    <source>
        <dbReference type="ARBA" id="ARBA00012916"/>
    </source>
</evidence>
<keyword evidence="7" id="KW-0315">Glutamine amidotransferase</keyword>
<keyword evidence="12" id="KW-1185">Reference proteome</keyword>
<accession>A0ABN8JVE8</accession>
<feature type="domain" description="SIS" evidence="10">
    <location>
        <begin position="468"/>
        <end position="610"/>
    </location>
</feature>
<evidence type="ECO:0000259" key="9">
    <source>
        <dbReference type="PROSITE" id="PS51278"/>
    </source>
</evidence>
<dbReference type="InterPro" id="IPR029055">
    <property type="entry name" value="Ntn_hydrolases_N"/>
</dbReference>
<dbReference type="EMBL" id="CAKXZS010000023">
    <property type="protein sequence ID" value="CAH2401414.1"/>
    <property type="molecule type" value="Genomic_DNA"/>
</dbReference>
<name>A0ABN8JVE8_9HYPH</name>